<dbReference type="Proteomes" id="UP000198614">
    <property type="component" value="Unassembled WGS sequence"/>
</dbReference>
<name>A0A1G7IM86_9ACTN</name>
<proteinExistence type="predicted"/>
<sequence>MEIDELTAAERRVWAAFPDGTEVDFRRGPDEDPAAEGAGWGPERTVRARVLRALLLDGPSRAGEVPVLKLVGARITGLLDLKYATIDHAVELRHCHFTDGPALYDFRVRQLNLRGSAMPGLHAARLQVDGVLRLTGCRITHQVRLGGSVIAGALFLDGAHLSSEYTGEPVLQLNQATIGDALWAPGLRVEGETRLESATVTGTVTFKDARFEHPGATALQARTLTVDADLEAGCLVAHGMVDLRGARVPGQLGLSYARLSHPEGTALRLSSTALGELWLRAPQRIEGALNLRRARVDALHAAPEVWPEELNLDGLTYATLSPHAPAEQRLAVLERDADGYVPYAYEQLAAAYRRVGDERAARTVQLAKLRRHRGTLPWHRRLWGQVQDATVGYGFRPLRAAGWLLSLLAVGAVVFALHPPHALKPEEAPPFNPLFYALDLMLPVISFGQEAAFAPAGWYQALSYGLVLTGWILATTVVTGITRAVSRQ</sequence>
<dbReference type="EMBL" id="FNAX01000006">
    <property type="protein sequence ID" value="SDF13837.1"/>
    <property type="molecule type" value="Genomic_DNA"/>
</dbReference>
<organism evidence="2 3">
    <name type="scientific">Streptomyces griseoaurantiacus</name>
    <dbReference type="NCBI Taxonomy" id="68213"/>
    <lineage>
        <taxon>Bacteria</taxon>
        <taxon>Bacillati</taxon>
        <taxon>Actinomycetota</taxon>
        <taxon>Actinomycetes</taxon>
        <taxon>Kitasatosporales</taxon>
        <taxon>Streptomycetaceae</taxon>
        <taxon>Streptomyces</taxon>
        <taxon>Streptomyces aurantiacus group</taxon>
    </lineage>
</organism>
<reference evidence="2 3" key="1">
    <citation type="submission" date="2016-10" db="EMBL/GenBank/DDBJ databases">
        <authorList>
            <person name="de Groot N.N."/>
        </authorList>
    </citation>
    <scope>NUCLEOTIDE SEQUENCE [LARGE SCALE GENOMIC DNA]</scope>
    <source>
        <strain evidence="2 3">CGMCC 4.1859</strain>
    </source>
</reference>
<evidence type="ECO:0000313" key="2">
    <source>
        <dbReference type="EMBL" id="SDF13837.1"/>
    </source>
</evidence>
<evidence type="ECO:0000313" key="3">
    <source>
        <dbReference type="Proteomes" id="UP000198614"/>
    </source>
</evidence>
<gene>
    <name evidence="2" type="ORF">SAMN05216260_10695</name>
</gene>
<evidence type="ECO:0008006" key="4">
    <source>
        <dbReference type="Google" id="ProtNLM"/>
    </source>
</evidence>
<keyword evidence="1" id="KW-0472">Membrane</keyword>
<dbReference type="OrthoDB" id="5194370at2"/>
<keyword evidence="1" id="KW-0812">Transmembrane</keyword>
<evidence type="ECO:0000256" key="1">
    <source>
        <dbReference type="SAM" id="Phobius"/>
    </source>
</evidence>
<feature type="transmembrane region" description="Helical" evidence="1">
    <location>
        <begin position="461"/>
        <end position="482"/>
    </location>
</feature>
<keyword evidence="1" id="KW-1133">Transmembrane helix</keyword>
<accession>A0A1G7IM86</accession>
<protein>
    <recommendedName>
        <fullName evidence="4">Membrane-associated oxidoreductase</fullName>
    </recommendedName>
</protein>
<dbReference type="AlphaFoldDB" id="A0A1G7IM86"/>